<protein>
    <recommendedName>
        <fullName evidence="2">Nucleotide-diphospho-sugar transferase domain-containing protein</fullName>
    </recommendedName>
</protein>
<organism evidence="1">
    <name type="scientific">viral metagenome</name>
    <dbReference type="NCBI Taxonomy" id="1070528"/>
    <lineage>
        <taxon>unclassified sequences</taxon>
        <taxon>metagenomes</taxon>
        <taxon>organismal metagenomes</taxon>
    </lineage>
</organism>
<proteinExistence type="predicted"/>
<evidence type="ECO:0008006" key="2">
    <source>
        <dbReference type="Google" id="ProtNLM"/>
    </source>
</evidence>
<sequence>MSEDCKTVVVTLTDKDYYPRAKRTIIDIRTRGQWAGDIVLVTIGFHASQNFLDFYQVTEKQFEPISTTYLLEQYRKYPLQTVSDNRHLNKVAQWNKFHLFDEWFTQWRRIIFMDAGLRVFDSIHYLLELPFQGKLYAPDDLPKYNTQEGFGRIMELPANPPATEKLFQEYSKDIVQKRYFLNCIWVYDSSLLSQFSKKDLIDAMNEYPICRCNEMTTMNLLFTFKHNVWEPFPEFTSNGKRLFGWTEHDRDYGPFTTWRDFCFIKYPSTIHLDCE</sequence>
<dbReference type="EMBL" id="MN740936">
    <property type="protein sequence ID" value="QHU18627.1"/>
    <property type="molecule type" value="Genomic_DNA"/>
</dbReference>
<reference evidence="1" key="1">
    <citation type="journal article" date="2020" name="Nature">
        <title>Giant virus diversity and host interactions through global metagenomics.</title>
        <authorList>
            <person name="Schulz F."/>
            <person name="Roux S."/>
            <person name="Paez-Espino D."/>
            <person name="Jungbluth S."/>
            <person name="Walsh D.A."/>
            <person name="Denef V.J."/>
            <person name="McMahon K.D."/>
            <person name="Konstantinidis K.T."/>
            <person name="Eloe-Fadrosh E.A."/>
            <person name="Kyrpides N.C."/>
            <person name="Woyke T."/>
        </authorList>
    </citation>
    <scope>NUCLEOTIDE SEQUENCE</scope>
    <source>
        <strain evidence="1">GVMAG-S-3300013006-158</strain>
    </source>
</reference>
<evidence type="ECO:0000313" key="1">
    <source>
        <dbReference type="EMBL" id="QHU18627.1"/>
    </source>
</evidence>
<name>A0A6C0KPG7_9ZZZZ</name>
<dbReference type="Gene3D" id="3.90.550.10">
    <property type="entry name" value="Spore Coat Polysaccharide Biosynthesis Protein SpsA, Chain A"/>
    <property type="match status" value="1"/>
</dbReference>
<dbReference type="InterPro" id="IPR029044">
    <property type="entry name" value="Nucleotide-diphossugar_trans"/>
</dbReference>
<accession>A0A6C0KPG7</accession>
<dbReference type="AlphaFoldDB" id="A0A6C0KPG7"/>
<dbReference type="SUPFAM" id="SSF53448">
    <property type="entry name" value="Nucleotide-diphospho-sugar transferases"/>
    <property type="match status" value="1"/>
</dbReference>